<dbReference type="Proteomes" id="UP000605099">
    <property type="component" value="Unassembled WGS sequence"/>
</dbReference>
<evidence type="ECO:0000313" key="2">
    <source>
        <dbReference type="EMBL" id="GGN58442.1"/>
    </source>
</evidence>
<name>A0ABQ2JYP5_9SPHN</name>
<dbReference type="InterPro" id="IPR013656">
    <property type="entry name" value="PAS_4"/>
</dbReference>
<protein>
    <recommendedName>
        <fullName evidence="1">PAS domain-containing protein</fullName>
    </recommendedName>
</protein>
<dbReference type="Gene3D" id="3.30.450.20">
    <property type="entry name" value="PAS domain"/>
    <property type="match status" value="1"/>
</dbReference>
<reference evidence="3" key="1">
    <citation type="journal article" date="2019" name="Int. J. Syst. Evol. Microbiol.">
        <title>The Global Catalogue of Microorganisms (GCM) 10K type strain sequencing project: providing services to taxonomists for standard genome sequencing and annotation.</title>
        <authorList>
            <consortium name="The Broad Institute Genomics Platform"/>
            <consortium name="The Broad Institute Genome Sequencing Center for Infectious Disease"/>
            <person name="Wu L."/>
            <person name="Ma J."/>
        </authorList>
    </citation>
    <scope>NUCLEOTIDE SEQUENCE [LARGE SCALE GENOMIC DNA]</scope>
    <source>
        <strain evidence="3">CGMCC 1.6784</strain>
    </source>
</reference>
<gene>
    <name evidence="2" type="ORF">GCM10011349_38010</name>
</gene>
<dbReference type="InterPro" id="IPR000014">
    <property type="entry name" value="PAS"/>
</dbReference>
<proteinExistence type="predicted"/>
<evidence type="ECO:0000313" key="3">
    <source>
        <dbReference type="Proteomes" id="UP000605099"/>
    </source>
</evidence>
<keyword evidence="3" id="KW-1185">Reference proteome</keyword>
<dbReference type="SMART" id="SM00091">
    <property type="entry name" value="PAS"/>
    <property type="match status" value="1"/>
</dbReference>
<accession>A0ABQ2JYP5</accession>
<dbReference type="RefSeq" id="WP_188822233.1">
    <property type="nucleotide sequence ID" value="NZ_BMLK01000022.1"/>
</dbReference>
<evidence type="ECO:0000259" key="1">
    <source>
        <dbReference type="SMART" id="SM00091"/>
    </source>
</evidence>
<dbReference type="EMBL" id="BMLK01000022">
    <property type="protein sequence ID" value="GGN58442.1"/>
    <property type="molecule type" value="Genomic_DNA"/>
</dbReference>
<dbReference type="Pfam" id="PF08448">
    <property type="entry name" value="PAS_4"/>
    <property type="match status" value="1"/>
</dbReference>
<feature type="domain" description="PAS" evidence="1">
    <location>
        <begin position="8"/>
        <end position="75"/>
    </location>
</feature>
<organism evidence="2 3">
    <name type="scientific">Novosphingobium indicum</name>
    <dbReference type="NCBI Taxonomy" id="462949"/>
    <lineage>
        <taxon>Bacteria</taxon>
        <taxon>Pseudomonadati</taxon>
        <taxon>Pseudomonadota</taxon>
        <taxon>Alphaproteobacteria</taxon>
        <taxon>Sphingomonadales</taxon>
        <taxon>Sphingomonadaceae</taxon>
        <taxon>Novosphingobium</taxon>
    </lineage>
</organism>
<comment type="caution">
    <text evidence="2">The sequence shown here is derived from an EMBL/GenBank/DDBJ whole genome shotgun (WGS) entry which is preliminary data.</text>
</comment>
<dbReference type="InterPro" id="IPR035965">
    <property type="entry name" value="PAS-like_dom_sf"/>
</dbReference>
<sequence length="163" mass="17526">MPTSMAMDQFKGALAHAPIGVLIVDVTGTVAWSNAAAAAMMGSHDPEMLCHSDLEPWLDSQDAVTLRRMLALHFSAAASKRKSHTCHLGLPSGTDAPRRALWTLAPLAEQSGRHAILFLQDAANDPSPARGIPLYFRGELGHLAPSRSRMRPLKGPAFLERLG</sequence>
<dbReference type="SUPFAM" id="SSF55785">
    <property type="entry name" value="PYP-like sensor domain (PAS domain)"/>
    <property type="match status" value="1"/>
</dbReference>